<keyword evidence="1" id="KW-0614">Plasmid</keyword>
<dbReference type="Pfam" id="PF18928">
    <property type="entry name" value="DUF5677"/>
    <property type="match status" value="1"/>
</dbReference>
<gene>
    <name evidence="1" type="ordered locus">Bcep1808_7333</name>
</gene>
<reference evidence="1 2" key="1">
    <citation type="submission" date="2007-03" db="EMBL/GenBank/DDBJ databases">
        <title>Complete sequence of plasmid pBVIE03 of Burkholderia vietnamiensis G4.</title>
        <authorList>
            <consortium name="US DOE Joint Genome Institute"/>
            <person name="Copeland A."/>
            <person name="Lucas S."/>
            <person name="Lapidus A."/>
            <person name="Barry K."/>
            <person name="Detter J.C."/>
            <person name="Glavina del Rio T."/>
            <person name="Hammon N."/>
            <person name="Israni S."/>
            <person name="Dalin E."/>
            <person name="Tice H."/>
            <person name="Pitluck S."/>
            <person name="Chain P."/>
            <person name="Malfatti S."/>
            <person name="Shin M."/>
            <person name="Vergez L."/>
            <person name="Schmutz J."/>
            <person name="Larimer F."/>
            <person name="Land M."/>
            <person name="Hauser L."/>
            <person name="Kyrpides N."/>
            <person name="Tiedje J."/>
            <person name="Richardson P."/>
        </authorList>
    </citation>
    <scope>NUCLEOTIDE SEQUENCE [LARGE SCALE GENOMIC DNA]</scope>
    <source>
        <strain evidence="2">G4 / LMG 22486</strain>
        <plasmid evidence="1 2">pBVIE03</plasmid>
    </source>
</reference>
<dbReference type="HOGENOM" id="CLU_1173698_0_0_4"/>
<protein>
    <submittedName>
        <fullName evidence="1">Uncharacterized protein</fullName>
    </submittedName>
</protein>
<geneLocation type="plasmid" evidence="1 2">
    <name>pBVIE03</name>
</geneLocation>
<dbReference type="InterPro" id="IPR043733">
    <property type="entry name" value="DUF5677"/>
</dbReference>
<accession>A4JVA7</accession>
<sequence>MEDFSAKGFLSASLATQRALAREQFKDEFRECEQWSDRAMASLGALTPGDKQLSTVVAAAYWMRCIRACQGGILLAERGMIPDALTLARSAVESLFHAVAVIDKPELLERLIEHDMLERIKQARGIMSVASIMNHVAPDARVGIEALISAAAEKPRQWAAYDAAKEAGLVELYETMFRGFSRSAAHSTLTALDHEFDQSSVGDLEFGPNYEHLSWTLEMLGICLRVGIERIAGKLE</sequence>
<dbReference type="KEGG" id="bvi:Bcep1808_7333"/>
<dbReference type="Proteomes" id="UP000002287">
    <property type="component" value="Plasmid pBVIE03"/>
</dbReference>
<evidence type="ECO:0000313" key="1">
    <source>
        <dbReference type="EMBL" id="ABO60210.1"/>
    </source>
</evidence>
<dbReference type="EMBL" id="CP000619">
    <property type="protein sequence ID" value="ABO60210.1"/>
    <property type="molecule type" value="Genomic_DNA"/>
</dbReference>
<dbReference type="AlphaFoldDB" id="A4JVA7"/>
<evidence type="ECO:0000313" key="2">
    <source>
        <dbReference type="Proteomes" id="UP000002287"/>
    </source>
</evidence>
<proteinExistence type="predicted"/>
<name>A4JVA7_BURVG</name>
<organism evidence="1 2">
    <name type="scientific">Burkholderia vietnamiensis (strain G4 / LMG 22486)</name>
    <name type="common">Burkholderia cepacia (strain R1808)</name>
    <dbReference type="NCBI Taxonomy" id="269482"/>
    <lineage>
        <taxon>Bacteria</taxon>
        <taxon>Pseudomonadati</taxon>
        <taxon>Pseudomonadota</taxon>
        <taxon>Betaproteobacteria</taxon>
        <taxon>Burkholderiales</taxon>
        <taxon>Burkholderiaceae</taxon>
        <taxon>Burkholderia</taxon>
        <taxon>Burkholderia cepacia complex</taxon>
    </lineage>
</organism>